<feature type="domain" description="Inner membrane protein YqiJ OB-fold" evidence="2">
    <location>
        <begin position="143"/>
        <end position="205"/>
    </location>
</feature>
<feature type="transmembrane region" description="Helical" evidence="1">
    <location>
        <begin position="12"/>
        <end position="40"/>
    </location>
</feature>
<dbReference type="Proteomes" id="UP000474778">
    <property type="component" value="Unassembled WGS sequence"/>
</dbReference>
<feature type="transmembrane region" description="Helical" evidence="1">
    <location>
        <begin position="73"/>
        <end position="94"/>
    </location>
</feature>
<dbReference type="InterPro" id="IPR048376">
    <property type="entry name" value="YqiJ_N"/>
</dbReference>
<dbReference type="Pfam" id="PF07290">
    <property type="entry name" value="YqiJ_OB"/>
    <property type="match status" value="1"/>
</dbReference>
<accession>A0A6L7HUG0</accession>
<dbReference type="AlphaFoldDB" id="A0A6L7HUG0"/>
<keyword evidence="1" id="KW-1133">Transmembrane helix</keyword>
<organism evidence="4 5">
    <name type="scientific">Shewanella insulae</name>
    <dbReference type="NCBI Taxonomy" id="2681496"/>
    <lineage>
        <taxon>Bacteria</taxon>
        <taxon>Pseudomonadati</taxon>
        <taxon>Pseudomonadota</taxon>
        <taxon>Gammaproteobacteria</taxon>
        <taxon>Alteromonadales</taxon>
        <taxon>Shewanellaceae</taxon>
        <taxon>Shewanella</taxon>
    </lineage>
</organism>
<reference evidence="4 5" key="1">
    <citation type="submission" date="2019-12" db="EMBL/GenBank/DDBJ databases">
        <title>Shewanella insulae sp. nov., isolated from a tidal flat.</title>
        <authorList>
            <person name="Yoon J.-H."/>
        </authorList>
    </citation>
    <scope>NUCLEOTIDE SEQUENCE [LARGE SCALE GENOMIC DNA]</scope>
    <source>
        <strain evidence="4 5">JBTF-M18</strain>
    </source>
</reference>
<dbReference type="RefSeq" id="WP_160793928.1">
    <property type="nucleotide sequence ID" value="NZ_CANMWR010000001.1"/>
</dbReference>
<keyword evidence="1" id="KW-0812">Transmembrane</keyword>
<gene>
    <name evidence="4" type="ORF">GNT65_04535</name>
</gene>
<feature type="domain" description="Inner membrane protein YqiJ N-terminal" evidence="3">
    <location>
        <begin position="9"/>
        <end position="117"/>
    </location>
</feature>
<evidence type="ECO:0000259" key="2">
    <source>
        <dbReference type="Pfam" id="PF07290"/>
    </source>
</evidence>
<comment type="caution">
    <text evidence="4">The sequence shown here is derived from an EMBL/GenBank/DDBJ whole genome shotgun (WGS) entry which is preliminary data.</text>
</comment>
<sequence length="211" mass="22506">MDFLLLTDNLPYSLAMALVILLGLVEGLSMVFGLSLFGLLDDLSPMEMDADVDTDVSGVTGVAGWLCLDRLPLLIWLVLALTSFAIAGFGINYLAQSFYGHLPSPLGVSLAILLGALSCRFLGARLANLLPKNESSAVSVDDLSGLVGVVTLGCARKGFPSEAVVKDIYQQKHYVLVEPELAGEAFSQGTSVVLLNRNGQVWSVVQFNDEI</sequence>
<name>A0A6L7HUG0_9GAMM</name>
<keyword evidence="5" id="KW-1185">Reference proteome</keyword>
<evidence type="ECO:0000313" key="5">
    <source>
        <dbReference type="Proteomes" id="UP000474778"/>
    </source>
</evidence>
<feature type="transmembrane region" description="Helical" evidence="1">
    <location>
        <begin position="106"/>
        <end position="123"/>
    </location>
</feature>
<evidence type="ECO:0000259" key="3">
    <source>
        <dbReference type="Pfam" id="PF21001"/>
    </source>
</evidence>
<dbReference type="Pfam" id="PF21001">
    <property type="entry name" value="YqiJ_N"/>
    <property type="match status" value="1"/>
</dbReference>
<evidence type="ECO:0000256" key="1">
    <source>
        <dbReference type="SAM" id="Phobius"/>
    </source>
</evidence>
<protein>
    <submittedName>
        <fullName evidence="4">DUF1449 family protein</fullName>
    </submittedName>
</protein>
<dbReference type="EMBL" id="WRPA01000003">
    <property type="protein sequence ID" value="MXR67939.1"/>
    <property type="molecule type" value="Genomic_DNA"/>
</dbReference>
<keyword evidence="1" id="KW-0472">Membrane</keyword>
<proteinExistence type="predicted"/>
<dbReference type="InterPro" id="IPR010840">
    <property type="entry name" value="YqiJ_OB"/>
</dbReference>
<evidence type="ECO:0000313" key="4">
    <source>
        <dbReference type="EMBL" id="MXR67939.1"/>
    </source>
</evidence>